<dbReference type="Proteomes" id="UP001548189">
    <property type="component" value="Unassembled WGS sequence"/>
</dbReference>
<evidence type="ECO:0000313" key="1">
    <source>
        <dbReference type="EMBL" id="MET1254732.1"/>
    </source>
</evidence>
<dbReference type="Gene3D" id="3.30.1380.20">
    <property type="entry name" value="Trafficking protein particle complex subunit 3"/>
    <property type="match status" value="1"/>
</dbReference>
<sequence length="199" mass="21913">MAIDREKAIADLSKIQVKGNEEGLIPAFGVLVNQLPASFWNLFSTKILDAAGEDLYEDASGLLMNAASECGYHTGWGIINSDEFQAIIGPMIEKVPEDILHGAYAVFTAWGWANAEIVELIPGEKMVIHVHGYYEADVKDSYQPKTPFAFMIRGVSAAFMDIAYGDKPYPDGFGKFTCEQTKAIELGDDYGEFVVTKRN</sequence>
<comment type="caution">
    <text evidence="1">The sequence shown here is derived from an EMBL/GenBank/DDBJ whole genome shotgun (WGS) entry which is preliminary data.</text>
</comment>
<reference evidence="1 2" key="1">
    <citation type="submission" date="2024-06" db="EMBL/GenBank/DDBJ databases">
        <authorList>
            <person name="Li F."/>
        </authorList>
    </citation>
    <scope>NUCLEOTIDE SEQUENCE [LARGE SCALE GENOMIC DNA]</scope>
    <source>
        <strain evidence="1 2">GXAS 311</strain>
    </source>
</reference>
<protein>
    <submittedName>
        <fullName evidence="1">Uncharacterized protein</fullName>
    </submittedName>
</protein>
<accession>A0ABV2BS30</accession>
<name>A0ABV2BS30_9GAMM</name>
<evidence type="ECO:0000313" key="2">
    <source>
        <dbReference type="Proteomes" id="UP001548189"/>
    </source>
</evidence>
<dbReference type="RefSeq" id="WP_353874327.1">
    <property type="nucleotide sequence ID" value="NZ_JBEVCJ010000005.1"/>
</dbReference>
<proteinExistence type="predicted"/>
<keyword evidence="2" id="KW-1185">Reference proteome</keyword>
<dbReference type="EMBL" id="JBEVCJ010000005">
    <property type="protein sequence ID" value="MET1254732.1"/>
    <property type="molecule type" value="Genomic_DNA"/>
</dbReference>
<organism evidence="1 2">
    <name type="scientific">Aliikangiella maris</name>
    <dbReference type="NCBI Taxonomy" id="3162458"/>
    <lineage>
        <taxon>Bacteria</taxon>
        <taxon>Pseudomonadati</taxon>
        <taxon>Pseudomonadota</taxon>
        <taxon>Gammaproteobacteria</taxon>
        <taxon>Oceanospirillales</taxon>
        <taxon>Pleioneaceae</taxon>
        <taxon>Aliikangiella</taxon>
    </lineage>
</organism>
<gene>
    <name evidence="1" type="ORF">ABVT43_06325</name>
</gene>